<reference evidence="1" key="1">
    <citation type="submission" date="2020-04" db="EMBL/GenBank/DDBJ databases">
        <authorList>
            <person name="Chiriac C."/>
            <person name="Salcher M."/>
            <person name="Ghai R."/>
            <person name="Kavagutti S V."/>
        </authorList>
    </citation>
    <scope>NUCLEOTIDE SEQUENCE</scope>
</reference>
<name>A0A6J5LZR0_9CAUD</name>
<proteinExistence type="predicted"/>
<gene>
    <name evidence="1" type="ORF">UFOVP319_18</name>
</gene>
<organism evidence="1">
    <name type="scientific">uncultured Caudovirales phage</name>
    <dbReference type="NCBI Taxonomy" id="2100421"/>
    <lineage>
        <taxon>Viruses</taxon>
        <taxon>Duplodnaviria</taxon>
        <taxon>Heunggongvirae</taxon>
        <taxon>Uroviricota</taxon>
        <taxon>Caudoviricetes</taxon>
        <taxon>Peduoviridae</taxon>
        <taxon>Maltschvirus</taxon>
        <taxon>Maltschvirus maltsch</taxon>
    </lineage>
</organism>
<accession>A0A6J5LZR0</accession>
<dbReference type="EMBL" id="LR796336">
    <property type="protein sequence ID" value="CAB4137249.1"/>
    <property type="molecule type" value="Genomic_DNA"/>
</dbReference>
<evidence type="ECO:0000313" key="1">
    <source>
        <dbReference type="EMBL" id="CAB4137249.1"/>
    </source>
</evidence>
<sequence>MMPINQDKVRKFQEANAASPVVFGSAQRVRGGVYYRLADGKRFRLTRDECAEIGCPLWSLPTS</sequence>
<protein>
    <submittedName>
        <fullName evidence="1">Uncharacterized protein</fullName>
    </submittedName>
</protein>